<dbReference type="Pfam" id="PF00005">
    <property type="entry name" value="ABC_tran"/>
    <property type="match status" value="2"/>
</dbReference>
<comment type="catalytic activity">
    <reaction evidence="31">
        <text>taurocholate(in) + glutathione(in) + ATP + H2O = taurocholate(out) + glutathione(out) + ADP + phosphate + H(+)</text>
        <dbReference type="Rhea" id="RHEA:66404"/>
        <dbReference type="ChEBI" id="CHEBI:15377"/>
        <dbReference type="ChEBI" id="CHEBI:15378"/>
        <dbReference type="ChEBI" id="CHEBI:30616"/>
        <dbReference type="ChEBI" id="CHEBI:36257"/>
        <dbReference type="ChEBI" id="CHEBI:43474"/>
        <dbReference type="ChEBI" id="CHEBI:57925"/>
        <dbReference type="ChEBI" id="CHEBI:456216"/>
    </reaction>
    <physiologicalReaction direction="left-to-right" evidence="31">
        <dbReference type="Rhea" id="RHEA:66405"/>
    </physiologicalReaction>
</comment>
<evidence type="ECO:0000256" key="24">
    <source>
        <dbReference type="ARBA" id="ARBA00050718"/>
    </source>
</evidence>
<dbReference type="InterPro" id="IPR047083">
    <property type="entry name" value="ABCC4_TMD2"/>
</dbReference>
<evidence type="ECO:0000256" key="7">
    <source>
        <dbReference type="ARBA" id="ARBA00022692"/>
    </source>
</evidence>
<evidence type="ECO:0000256" key="5">
    <source>
        <dbReference type="ARBA" id="ARBA00022448"/>
    </source>
</evidence>
<comment type="catalytic activity">
    <reaction evidence="34">
        <text>3',5'-cyclic GMP(in) + ATP + H2O = 3',5'-cyclic GMP(out) + ADP + phosphate + H(+)</text>
        <dbReference type="Rhea" id="RHEA:66188"/>
        <dbReference type="ChEBI" id="CHEBI:15377"/>
        <dbReference type="ChEBI" id="CHEBI:15378"/>
        <dbReference type="ChEBI" id="CHEBI:30616"/>
        <dbReference type="ChEBI" id="CHEBI:43474"/>
        <dbReference type="ChEBI" id="CHEBI:57746"/>
        <dbReference type="ChEBI" id="CHEBI:456216"/>
    </reaction>
    <physiologicalReaction direction="left-to-right" evidence="34">
        <dbReference type="Rhea" id="RHEA:66189"/>
    </physiologicalReaction>
</comment>
<evidence type="ECO:0000256" key="8">
    <source>
        <dbReference type="ARBA" id="ARBA00022737"/>
    </source>
</evidence>
<feature type="transmembrane region" description="Helical" evidence="37">
    <location>
        <begin position="136"/>
        <end position="156"/>
    </location>
</feature>
<organism evidence="40 41">
    <name type="scientific">Esox lucius</name>
    <name type="common">Northern pike</name>
    <dbReference type="NCBI Taxonomy" id="8010"/>
    <lineage>
        <taxon>Eukaryota</taxon>
        <taxon>Metazoa</taxon>
        <taxon>Chordata</taxon>
        <taxon>Craniata</taxon>
        <taxon>Vertebrata</taxon>
        <taxon>Euteleostomi</taxon>
        <taxon>Actinopterygii</taxon>
        <taxon>Neopterygii</taxon>
        <taxon>Teleostei</taxon>
        <taxon>Protacanthopterygii</taxon>
        <taxon>Esociformes</taxon>
        <taxon>Esocidae</taxon>
        <taxon>Esox</taxon>
    </lineage>
</organism>
<reference evidence="40" key="2">
    <citation type="submission" date="2020-02" db="EMBL/GenBank/DDBJ databases">
        <title>Esox lucius (northern pike) genome, fEsoLuc1, primary haplotype.</title>
        <authorList>
            <person name="Myers G."/>
            <person name="Karagic N."/>
            <person name="Meyer A."/>
            <person name="Pippel M."/>
            <person name="Reichard M."/>
            <person name="Winkler S."/>
            <person name="Tracey A."/>
            <person name="Sims Y."/>
            <person name="Howe K."/>
            <person name="Rhie A."/>
            <person name="Formenti G."/>
            <person name="Durbin R."/>
            <person name="Fedrigo O."/>
            <person name="Jarvis E.D."/>
        </authorList>
    </citation>
    <scope>NUCLEOTIDE SEQUENCE [LARGE SCALE GENOMIC DNA]</scope>
</reference>
<evidence type="ECO:0000256" key="33">
    <source>
        <dbReference type="ARBA" id="ARBA00052647"/>
    </source>
</evidence>
<evidence type="ECO:0000256" key="1">
    <source>
        <dbReference type="ARBA" id="ARBA00001946"/>
    </source>
</evidence>
<dbReference type="GO" id="GO:0016324">
    <property type="term" value="C:apical plasma membrane"/>
    <property type="evidence" value="ECO:0007669"/>
    <property type="project" value="UniProtKB-SubCell"/>
</dbReference>
<dbReference type="GO" id="GO:0008559">
    <property type="term" value="F:ABC-type xenobiotic transporter activity"/>
    <property type="evidence" value="ECO:0007669"/>
    <property type="project" value="UniProtKB-EC"/>
</dbReference>
<dbReference type="InterPro" id="IPR036640">
    <property type="entry name" value="ABC1_TM_sf"/>
</dbReference>
<dbReference type="Gene3D" id="3.40.50.300">
    <property type="entry name" value="P-loop containing nucleotide triphosphate hydrolases"/>
    <property type="match status" value="2"/>
</dbReference>
<dbReference type="FunFam" id="3.40.50.300:FF:000163">
    <property type="entry name" value="Multidrug resistance-associated protein member 4"/>
    <property type="match status" value="1"/>
</dbReference>
<feature type="transmembrane region" description="Helical" evidence="37">
    <location>
        <begin position="901"/>
        <end position="924"/>
    </location>
</feature>
<dbReference type="FunFam" id="1.20.1560.10:FF:000027">
    <property type="entry name" value="ATP-binding cassette subfamily C member 4"/>
    <property type="match status" value="1"/>
</dbReference>
<feature type="transmembrane region" description="Helical" evidence="37">
    <location>
        <begin position="209"/>
        <end position="230"/>
    </location>
</feature>
<dbReference type="FunFam" id="1.20.1560.10:FF:000014">
    <property type="entry name" value="Multidrug resistance-associated protein member 4"/>
    <property type="match status" value="1"/>
</dbReference>
<keyword evidence="8" id="KW-0677">Repeat</keyword>
<dbReference type="GO" id="GO:0006869">
    <property type="term" value="P:lipid transport"/>
    <property type="evidence" value="ECO:0007669"/>
    <property type="project" value="UniProtKB-KW"/>
</dbReference>
<dbReference type="InterPro" id="IPR003439">
    <property type="entry name" value="ABC_transporter-like_ATP-bd"/>
</dbReference>
<dbReference type="PANTHER" id="PTHR24223:SF357">
    <property type="entry name" value="ATP-BINDING CASSETTE SUB-FAMILY C MEMBER 4"/>
    <property type="match status" value="1"/>
</dbReference>
<comment type="catalytic activity">
    <reaction evidence="26">
        <text>leukotriene B4(in) + ATP + H2O = leukotriene B4(out) + ADP + phosphate + H(+)</text>
        <dbReference type="Rhea" id="RHEA:66424"/>
        <dbReference type="ChEBI" id="CHEBI:15377"/>
        <dbReference type="ChEBI" id="CHEBI:15378"/>
        <dbReference type="ChEBI" id="CHEBI:30616"/>
        <dbReference type="ChEBI" id="CHEBI:43474"/>
        <dbReference type="ChEBI" id="CHEBI:57461"/>
        <dbReference type="ChEBI" id="CHEBI:456216"/>
    </reaction>
</comment>
<dbReference type="CDD" id="cd18593">
    <property type="entry name" value="ABC_6TM_MRP4_D1_like"/>
    <property type="match status" value="1"/>
</dbReference>
<evidence type="ECO:0000256" key="27">
    <source>
        <dbReference type="ARBA" id="ARBA00051287"/>
    </source>
</evidence>
<evidence type="ECO:0000256" key="30">
    <source>
        <dbReference type="ARBA" id="ARBA00051624"/>
    </source>
</evidence>
<dbReference type="CDD" id="cd03250">
    <property type="entry name" value="ABCC_MRP_domain1"/>
    <property type="match status" value="1"/>
</dbReference>
<dbReference type="AlphaFoldDB" id="A0A6Q2YS32"/>
<feature type="domain" description="ABC transporter" evidence="38">
    <location>
        <begin position="411"/>
        <end position="638"/>
    </location>
</feature>
<feature type="transmembrane region" description="Helical" evidence="37">
    <location>
        <begin position="788"/>
        <end position="810"/>
    </location>
</feature>
<gene>
    <name evidence="40" type="primary">ABCC4</name>
</gene>
<dbReference type="PROSITE" id="PS00211">
    <property type="entry name" value="ABC_TRANSPORTER_1"/>
    <property type="match status" value="2"/>
</dbReference>
<comment type="catalytic activity">
    <reaction evidence="25">
        <text>cholate(in) + glutathione(in) + ATP + H2O = cholate(out) + glutathione(out) + ADP + phosphate + H(+)</text>
        <dbReference type="Rhea" id="RHEA:66396"/>
        <dbReference type="ChEBI" id="CHEBI:15377"/>
        <dbReference type="ChEBI" id="CHEBI:15378"/>
        <dbReference type="ChEBI" id="CHEBI:29747"/>
        <dbReference type="ChEBI" id="CHEBI:30616"/>
        <dbReference type="ChEBI" id="CHEBI:43474"/>
        <dbReference type="ChEBI" id="CHEBI:57925"/>
        <dbReference type="ChEBI" id="CHEBI:456216"/>
    </reaction>
    <physiologicalReaction direction="left-to-right" evidence="25">
        <dbReference type="Rhea" id="RHEA:66397"/>
    </physiologicalReaction>
</comment>
<evidence type="ECO:0000256" key="21">
    <source>
        <dbReference type="ARBA" id="ARBA00048665"/>
    </source>
</evidence>
<evidence type="ECO:0000256" key="28">
    <source>
        <dbReference type="ARBA" id="ARBA00051304"/>
    </source>
</evidence>
<dbReference type="EC" id="7.6.2.2" evidence="4"/>
<evidence type="ECO:0000256" key="2">
    <source>
        <dbReference type="ARBA" id="ARBA00004424"/>
    </source>
</evidence>
<evidence type="ECO:0000256" key="29">
    <source>
        <dbReference type="ARBA" id="ARBA00051604"/>
    </source>
</evidence>
<dbReference type="InterPro" id="IPR030240">
    <property type="entry name" value="ABCC4_TMD1"/>
</dbReference>
<dbReference type="GO" id="GO:0016323">
    <property type="term" value="C:basolateral plasma membrane"/>
    <property type="evidence" value="ECO:0007669"/>
    <property type="project" value="UniProtKB-SubCell"/>
</dbReference>
<evidence type="ECO:0000256" key="14">
    <source>
        <dbReference type="ARBA" id="ARBA00023136"/>
    </source>
</evidence>
<keyword evidence="41" id="KW-1185">Reference proteome</keyword>
<comment type="catalytic activity">
    <reaction evidence="18">
        <text>leukotriene C4(in) + ATP + H2O = leukotriene C4(out) + ADP + phosphate + H(+)</text>
        <dbReference type="Rhea" id="RHEA:38963"/>
        <dbReference type="ChEBI" id="CHEBI:15377"/>
        <dbReference type="ChEBI" id="CHEBI:15378"/>
        <dbReference type="ChEBI" id="CHEBI:30616"/>
        <dbReference type="ChEBI" id="CHEBI:43474"/>
        <dbReference type="ChEBI" id="CHEBI:57973"/>
        <dbReference type="ChEBI" id="CHEBI:456216"/>
    </reaction>
    <physiologicalReaction direction="left-to-right" evidence="18">
        <dbReference type="Rhea" id="RHEA:38964"/>
    </physiologicalReaction>
</comment>
<dbReference type="InterPro" id="IPR027417">
    <property type="entry name" value="P-loop_NTPase"/>
</dbReference>
<dbReference type="InterPro" id="IPR011527">
    <property type="entry name" value="ABC1_TM_dom"/>
</dbReference>
<dbReference type="CDD" id="cd03244">
    <property type="entry name" value="ABCC_MRP_domain2"/>
    <property type="match status" value="1"/>
</dbReference>
<evidence type="ECO:0000259" key="39">
    <source>
        <dbReference type="PROSITE" id="PS50929"/>
    </source>
</evidence>
<evidence type="ECO:0000256" key="34">
    <source>
        <dbReference type="ARBA" id="ARBA00052963"/>
    </source>
</evidence>
<proteinExistence type="predicted"/>
<comment type="catalytic activity">
    <reaction evidence="27">
        <text>prostaglandin E2(in) + ATP + H2O = prostaglandin E2(out) + ADP + phosphate + H(+)</text>
        <dbReference type="Rhea" id="RHEA:66388"/>
        <dbReference type="ChEBI" id="CHEBI:15377"/>
        <dbReference type="ChEBI" id="CHEBI:15378"/>
        <dbReference type="ChEBI" id="CHEBI:30616"/>
        <dbReference type="ChEBI" id="CHEBI:43474"/>
        <dbReference type="ChEBI" id="CHEBI:456216"/>
        <dbReference type="ChEBI" id="CHEBI:606564"/>
    </reaction>
    <physiologicalReaction direction="left-to-right" evidence="27">
        <dbReference type="Rhea" id="RHEA:66389"/>
    </physiologicalReaction>
</comment>
<comment type="catalytic activity">
    <reaction evidence="24">
        <text>prostaglandin E1(in) + ATP + H2O = prostaglandin E1(out) + ADP + phosphate + H(+)</text>
        <dbReference type="Rhea" id="RHEA:66392"/>
        <dbReference type="ChEBI" id="CHEBI:15377"/>
        <dbReference type="ChEBI" id="CHEBI:15378"/>
        <dbReference type="ChEBI" id="CHEBI:30616"/>
        <dbReference type="ChEBI" id="CHEBI:43474"/>
        <dbReference type="ChEBI" id="CHEBI:57397"/>
        <dbReference type="ChEBI" id="CHEBI:456216"/>
    </reaction>
    <physiologicalReaction direction="left-to-right" evidence="24">
        <dbReference type="Rhea" id="RHEA:66393"/>
    </physiologicalReaction>
</comment>
<comment type="catalytic activity">
    <reaction evidence="19">
        <text>17beta-estradiol 17-O-(beta-D-glucuronate)(in) + ATP + H2O = 17beta-estradiol 17-O-(beta-D-glucuronate)(out) + ADP + phosphate + H(+)</text>
        <dbReference type="Rhea" id="RHEA:60128"/>
        <dbReference type="ChEBI" id="CHEBI:15377"/>
        <dbReference type="ChEBI" id="CHEBI:15378"/>
        <dbReference type="ChEBI" id="CHEBI:30616"/>
        <dbReference type="ChEBI" id="CHEBI:43474"/>
        <dbReference type="ChEBI" id="CHEBI:82961"/>
        <dbReference type="ChEBI" id="CHEBI:456216"/>
    </reaction>
    <physiologicalReaction direction="left-to-right" evidence="19">
        <dbReference type="Rhea" id="RHEA:60129"/>
    </physiologicalReaction>
</comment>
<dbReference type="Pfam" id="PF00664">
    <property type="entry name" value="ABC_membrane"/>
    <property type="match status" value="2"/>
</dbReference>
<evidence type="ECO:0000256" key="3">
    <source>
        <dbReference type="ARBA" id="ARBA00004554"/>
    </source>
</evidence>
<evidence type="ECO:0000256" key="31">
    <source>
        <dbReference type="ARBA" id="ARBA00051844"/>
    </source>
</evidence>
<reference evidence="41" key="1">
    <citation type="journal article" date="2014" name="PLoS ONE">
        <title>The genome and linkage map of the northern pike (Esox lucius): conserved synteny revealed between the salmonid sister group and the Neoteleostei.</title>
        <authorList>
            <person name="Rondeau E.B."/>
            <person name="Minkley D.R."/>
            <person name="Leong J.S."/>
            <person name="Messmer A.M."/>
            <person name="Jantzen J.R."/>
            <person name="von Schalburg K.R."/>
            <person name="Lemon C."/>
            <person name="Bird N.H."/>
            <person name="Koop B.F."/>
        </authorList>
    </citation>
    <scope>NUCLEOTIDE SEQUENCE</scope>
</reference>
<evidence type="ECO:0000313" key="40">
    <source>
        <dbReference type="Ensembl" id="ENSELUP00000068834.2"/>
    </source>
</evidence>
<evidence type="ECO:0000256" key="11">
    <source>
        <dbReference type="ARBA" id="ARBA00022967"/>
    </source>
</evidence>
<dbReference type="SMART" id="SM00382">
    <property type="entry name" value="AAA"/>
    <property type="match status" value="2"/>
</dbReference>
<reference evidence="40" key="3">
    <citation type="submission" date="2025-08" db="UniProtKB">
        <authorList>
            <consortium name="Ensembl"/>
        </authorList>
    </citation>
    <scope>IDENTIFICATION</scope>
</reference>
<keyword evidence="6" id="KW-1003">Cell membrane</keyword>
<evidence type="ECO:0000256" key="17">
    <source>
        <dbReference type="ARBA" id="ARBA00047279"/>
    </source>
</evidence>
<comment type="catalytic activity">
    <reaction evidence="28">
        <text>taurochenodeoxycholate(in) + glutathione(in) + ATP + H2O = taurochenodeoxycholate(out) + glutathione(out) + ADP + phosphate + H(+)</text>
        <dbReference type="Rhea" id="RHEA:66412"/>
        <dbReference type="ChEBI" id="CHEBI:9407"/>
        <dbReference type="ChEBI" id="CHEBI:15377"/>
        <dbReference type="ChEBI" id="CHEBI:15378"/>
        <dbReference type="ChEBI" id="CHEBI:30616"/>
        <dbReference type="ChEBI" id="CHEBI:43474"/>
        <dbReference type="ChEBI" id="CHEBI:57925"/>
        <dbReference type="ChEBI" id="CHEBI:456216"/>
    </reaction>
    <physiologicalReaction direction="left-to-right" evidence="28">
        <dbReference type="Rhea" id="RHEA:66413"/>
    </physiologicalReaction>
</comment>
<feature type="transmembrane region" description="Helical" evidence="37">
    <location>
        <begin position="816"/>
        <end position="835"/>
    </location>
</feature>
<feature type="transmembrane region" description="Helical" evidence="37">
    <location>
        <begin position="320"/>
        <end position="340"/>
    </location>
</feature>
<evidence type="ECO:0000256" key="10">
    <source>
        <dbReference type="ARBA" id="ARBA00022840"/>
    </source>
</evidence>
<comment type="catalytic activity">
    <reaction evidence="17">
        <text>dehydroepiandrosterone 3-sulfate(in) + ATP + H2O = dehydroepiandrosterone 3-sulfate(out) + ADP + phosphate + H(+)</text>
        <dbReference type="Rhea" id="RHEA:61364"/>
        <dbReference type="ChEBI" id="CHEBI:15377"/>
        <dbReference type="ChEBI" id="CHEBI:15378"/>
        <dbReference type="ChEBI" id="CHEBI:30616"/>
        <dbReference type="ChEBI" id="CHEBI:43474"/>
        <dbReference type="ChEBI" id="CHEBI:57905"/>
        <dbReference type="ChEBI" id="CHEBI:456216"/>
    </reaction>
    <physiologicalReaction direction="left-to-right" evidence="17">
        <dbReference type="Rhea" id="RHEA:61365"/>
    </physiologicalReaction>
</comment>
<feature type="transmembrane region" description="Helical" evidence="37">
    <location>
        <begin position="347"/>
        <end position="368"/>
    </location>
</feature>
<feature type="domain" description="ABC transmembrane type-1" evidence="39">
    <location>
        <begin position="719"/>
        <end position="958"/>
    </location>
</feature>
<dbReference type="GO" id="GO:0015431">
    <property type="term" value="F:ABC-type glutathione S-conjugate transporter activity"/>
    <property type="evidence" value="ECO:0007669"/>
    <property type="project" value="UniProtKB-EC"/>
</dbReference>
<evidence type="ECO:0000256" key="26">
    <source>
        <dbReference type="ARBA" id="ARBA00051151"/>
    </source>
</evidence>
<comment type="cofactor">
    <cofactor evidence="1">
        <name>Mg(2+)</name>
        <dbReference type="ChEBI" id="CHEBI:18420"/>
    </cofactor>
</comment>
<feature type="transmembrane region" description="Helical" evidence="37">
    <location>
        <begin position="237"/>
        <end position="257"/>
    </location>
</feature>
<evidence type="ECO:0000256" key="22">
    <source>
        <dbReference type="ARBA" id="ARBA00050117"/>
    </source>
</evidence>
<evidence type="ECO:0000256" key="32">
    <source>
        <dbReference type="ARBA" id="ARBA00052534"/>
    </source>
</evidence>
<dbReference type="SUPFAM" id="SSF52540">
    <property type="entry name" value="P-loop containing nucleoside triphosphate hydrolases"/>
    <property type="match status" value="2"/>
</dbReference>
<dbReference type="InterPro" id="IPR003593">
    <property type="entry name" value="AAA+_ATPase"/>
</dbReference>
<dbReference type="GO" id="GO:0016887">
    <property type="term" value="F:ATP hydrolysis activity"/>
    <property type="evidence" value="ECO:0007669"/>
    <property type="project" value="InterPro"/>
</dbReference>
<evidence type="ECO:0000256" key="6">
    <source>
        <dbReference type="ARBA" id="ARBA00022475"/>
    </source>
</evidence>
<evidence type="ECO:0000256" key="4">
    <source>
        <dbReference type="ARBA" id="ARBA00012191"/>
    </source>
</evidence>
<accession>A0A6Q2YS32</accession>
<dbReference type="GeneTree" id="ENSGT00940000153931"/>
<feature type="transmembrane region" description="Helical" evidence="37">
    <location>
        <begin position="715"/>
        <end position="734"/>
    </location>
</feature>
<keyword evidence="12 37" id="KW-1133">Transmembrane helix</keyword>
<dbReference type="CDD" id="cd18601">
    <property type="entry name" value="ABC_6TM_MRP4_D2_like"/>
    <property type="match status" value="1"/>
</dbReference>
<sequence>MSLTLQCCCVHTVIGPASERLDVTWLNPLFRIGCKRRLEEHDMYKVLPEDGSERLGEDLQWYWDQEVQRAAKDLCTPKLTKALIACFWRSYSLIGVYTLIEEIIKVIQPVLLGKLIQYFERYDPEDLAGLYEACGYAAGISLCTLGLAAMHHLYFYHVQRAGMKIRVAMCHMIYRKALCLNSTALGQTTTGKIVNLLSNDVNKFDEVTVFLHFLWVGPLQAAAVLMLLWYEIGPSCLAGMAVLVFLMPVQTLFGRFFSSLRGETAALTDNRIRIMNDVVSGIRIIKMYAWEKPFAALVDEVRRKEISKIMKSSYLRGLNMASFFVASKIIVFITFSVYVLTGNRISASRVFVAVSLYGAVRLTITLFFPNAIEKVSEALISVRRIKNFLMLDEIETQLLGLPVADKKDCMVEIQDLVCYWDKTLDAPTLQNLSFTVRSEQLLAVIGPVGAGKSSLLSTILGELTPDKGGIKVTGELTYSSQQPWIFPGTIRSNILFGKEFHPQKYERVLRACALKRDLELLPDGDLEVIGDRGATLSGGQKARVNLARAVYQDADIYLLDDPLSMCVGSCVSLCLSLFSVCVVPCLHHPVSHLVLDFTSLLKKDEDAEVEGEEAAVPALGRLSHSLRTLSWSSMPSLSSSMHSVMEGAAQPEVESRSEGTIGFHLYLKYFRAGANVLVLLALVLLNLLAHVSGVERTHLELGTLRSVVRRQLSDVVFDLVCLGLTGATIVFGFLRSLMFFNVLVSSAQSLHNRMFASILRSPVRFFDISPIGRILNRFSKDIGHLDSLLPWTFVDFIQVFLQILGVIIVVASVIPWVLIPVVPLLIIFLFLRHYFLQTSRDIKRLESTTRSPVFSHLSSSLQGLWTIRAYKAQQRFQQMFDSHQDLHSEAWFLFLTTSRWFAVRLDGICSIFVTITTFGCLLLRDELKAGAVGLALSYGVTLIGMFQWGVRQSAEVENMMTSVERVVEYTELDSEAPWEMDKRPPPDWPRHGQITFDRVNFSYSVGGPEVLKNMTVVFRSREKVGIVGRTGAGKSSLISALFRLAEPEGRISIDGILTSEIGLHTLRQKMSIIPQDPVLFTGTMRKNLDPFSQHTDQDLWNALGEVQLRTVVEELPGRLEMVLAESGSNFSVGQRQLVCLARAILRQNRILIIDEATANVDPRTDGLIQQTIREKFRECTVLTIAHRLNTIIDSDRILVLDAGRIQEYDEPHALLQNQEGLFYQMVQQTGKAEAASLVHAAKQVANQAGPRPPALSYQTHNGFISRPKSMEFYA</sequence>
<evidence type="ECO:0000256" key="20">
    <source>
        <dbReference type="ARBA" id="ARBA00048007"/>
    </source>
</evidence>
<comment type="subunit">
    <text evidence="35">Interacts (via PDZ-binding motif) with SNX27 (via PDZ domain); this interaction accelerates MRP4 internalization.</text>
</comment>
<keyword evidence="5" id="KW-0813">Transport</keyword>
<comment type="catalytic activity">
    <reaction evidence="30">
        <text>glycochenodeoxycholate(in) + glutathione(in) + ATP + H2O = glycochenodeoxycholate(out) + glutathione(out) + ADP + phosphate + H(+)</text>
        <dbReference type="Rhea" id="RHEA:66408"/>
        <dbReference type="ChEBI" id="CHEBI:15377"/>
        <dbReference type="ChEBI" id="CHEBI:15378"/>
        <dbReference type="ChEBI" id="CHEBI:30616"/>
        <dbReference type="ChEBI" id="CHEBI:36252"/>
        <dbReference type="ChEBI" id="CHEBI:43474"/>
        <dbReference type="ChEBI" id="CHEBI:57925"/>
        <dbReference type="ChEBI" id="CHEBI:456216"/>
    </reaction>
    <physiologicalReaction direction="left-to-right" evidence="30">
        <dbReference type="Rhea" id="RHEA:66409"/>
    </physiologicalReaction>
</comment>
<dbReference type="PANTHER" id="PTHR24223">
    <property type="entry name" value="ATP-BINDING CASSETTE SUB-FAMILY C"/>
    <property type="match status" value="1"/>
</dbReference>
<evidence type="ECO:0000256" key="12">
    <source>
        <dbReference type="ARBA" id="ARBA00022989"/>
    </source>
</evidence>
<evidence type="ECO:0000256" key="23">
    <source>
        <dbReference type="ARBA" id="ARBA00050626"/>
    </source>
</evidence>
<feature type="transmembrane region" description="Helical" evidence="37">
    <location>
        <begin position="672"/>
        <end position="694"/>
    </location>
</feature>
<keyword evidence="10" id="KW-0067">ATP-binding</keyword>
<comment type="catalytic activity">
    <reaction evidence="29">
        <text>3',5'-cyclic AMP(in) + ATP + H2O = 3',5'-cyclic AMP(out) + ADP + phosphate + H(+)</text>
        <dbReference type="Rhea" id="RHEA:66184"/>
        <dbReference type="ChEBI" id="CHEBI:15377"/>
        <dbReference type="ChEBI" id="CHEBI:15378"/>
        <dbReference type="ChEBI" id="CHEBI:30616"/>
        <dbReference type="ChEBI" id="CHEBI:43474"/>
        <dbReference type="ChEBI" id="CHEBI:58165"/>
        <dbReference type="ChEBI" id="CHEBI:456216"/>
    </reaction>
    <physiologicalReaction direction="left-to-right" evidence="29">
        <dbReference type="Rhea" id="RHEA:66185"/>
    </physiologicalReaction>
</comment>
<evidence type="ECO:0000256" key="9">
    <source>
        <dbReference type="ARBA" id="ARBA00022741"/>
    </source>
</evidence>
<feature type="transmembrane region" description="Helical" evidence="37">
    <location>
        <begin position="930"/>
        <end position="950"/>
    </location>
</feature>
<dbReference type="Ensembl" id="ENSELUT00000051034.2">
    <property type="protein sequence ID" value="ENSELUP00000068834.2"/>
    <property type="gene ID" value="ENSELUG00000003606.3"/>
</dbReference>
<evidence type="ECO:0000313" key="41">
    <source>
        <dbReference type="Proteomes" id="UP000265140"/>
    </source>
</evidence>
<comment type="catalytic activity">
    <reaction evidence="22">
        <text>tauroursodeoxycholate(in) + glutathione(in) + ATP + H2O = tauroursodeoxycholate(out) + glutathione(out) + ADP + phosphate + H(+)</text>
        <dbReference type="Rhea" id="RHEA:66420"/>
        <dbReference type="ChEBI" id="CHEBI:15377"/>
        <dbReference type="ChEBI" id="CHEBI:15378"/>
        <dbReference type="ChEBI" id="CHEBI:30616"/>
        <dbReference type="ChEBI" id="CHEBI:43474"/>
        <dbReference type="ChEBI" id="CHEBI:57925"/>
        <dbReference type="ChEBI" id="CHEBI:132028"/>
        <dbReference type="ChEBI" id="CHEBI:456216"/>
    </reaction>
    <physiologicalReaction direction="left-to-right" evidence="22">
        <dbReference type="Rhea" id="RHEA:66421"/>
    </physiologicalReaction>
</comment>
<dbReference type="SUPFAM" id="SSF90123">
    <property type="entry name" value="ABC transporter transmembrane region"/>
    <property type="match status" value="2"/>
</dbReference>
<keyword evidence="9" id="KW-0547">Nucleotide-binding</keyword>
<comment type="catalytic activity">
    <reaction evidence="21">
        <text>urate(in) + ATP + H2O = urate(out) + ADP + phosphate + H(+)</text>
        <dbReference type="Rhea" id="RHEA:16461"/>
        <dbReference type="ChEBI" id="CHEBI:15377"/>
        <dbReference type="ChEBI" id="CHEBI:15378"/>
        <dbReference type="ChEBI" id="CHEBI:17775"/>
        <dbReference type="ChEBI" id="CHEBI:30616"/>
        <dbReference type="ChEBI" id="CHEBI:43474"/>
        <dbReference type="ChEBI" id="CHEBI:456216"/>
    </reaction>
    <physiologicalReaction direction="left-to-right" evidence="21">
        <dbReference type="Rhea" id="RHEA:16462"/>
    </physiologicalReaction>
</comment>
<dbReference type="InterPro" id="IPR017871">
    <property type="entry name" value="ABC_transporter-like_CS"/>
</dbReference>
<evidence type="ECO:0000256" key="16">
    <source>
        <dbReference type="ARBA" id="ARBA00034018"/>
    </source>
</evidence>
<comment type="catalytic activity">
    <reaction evidence="23">
        <text>glycoursodeoxycholate(in) + glutathione(in) + ATP + H2O = glycoursodeoxycholate(out) + glutathione(out) + ADP + phosphate + H(+)</text>
        <dbReference type="Rhea" id="RHEA:66416"/>
        <dbReference type="ChEBI" id="CHEBI:15377"/>
        <dbReference type="ChEBI" id="CHEBI:15378"/>
        <dbReference type="ChEBI" id="CHEBI:30616"/>
        <dbReference type="ChEBI" id="CHEBI:43474"/>
        <dbReference type="ChEBI" id="CHEBI:57925"/>
        <dbReference type="ChEBI" id="CHEBI:132030"/>
        <dbReference type="ChEBI" id="CHEBI:456216"/>
    </reaction>
    <physiologicalReaction direction="left-to-right" evidence="23">
        <dbReference type="Rhea" id="RHEA:66417"/>
    </physiologicalReaction>
</comment>
<keyword evidence="11" id="KW-1278">Translocase</keyword>
<dbReference type="Gene3D" id="1.20.1560.10">
    <property type="entry name" value="ABC transporter type 1, transmembrane domain"/>
    <property type="match status" value="2"/>
</dbReference>
<evidence type="ECO:0000256" key="13">
    <source>
        <dbReference type="ARBA" id="ARBA00023055"/>
    </source>
</evidence>
<feature type="domain" description="ABC transmembrane type-1" evidence="39">
    <location>
        <begin position="93"/>
        <end position="376"/>
    </location>
</feature>
<dbReference type="Bgee" id="ENSELUG00000003606">
    <property type="expression patterns" value="Expressed in ovary and 11 other cell types or tissues"/>
</dbReference>
<dbReference type="FunFam" id="3.40.50.300:FF:000973">
    <property type="entry name" value="Multidrug resistance-associated protein 4"/>
    <property type="match status" value="1"/>
</dbReference>
<dbReference type="InterPro" id="IPR050173">
    <property type="entry name" value="ABC_transporter_C-like"/>
</dbReference>
<evidence type="ECO:0000259" key="38">
    <source>
        <dbReference type="PROSITE" id="PS50893"/>
    </source>
</evidence>
<name>A0A6Q2YS32_ESOLU</name>
<evidence type="ECO:0000256" key="36">
    <source>
        <dbReference type="ARBA" id="ARBA00082792"/>
    </source>
</evidence>
<feature type="domain" description="ABC transporter" evidence="38">
    <location>
        <begin position="994"/>
        <end position="1227"/>
    </location>
</feature>
<comment type="catalytic activity">
    <reaction evidence="16">
        <text>ATP + H2O + xenobioticSide 1 = ADP + phosphate + xenobioticSide 2.</text>
        <dbReference type="EC" id="7.6.2.2"/>
    </reaction>
</comment>
<dbReference type="PROSITE" id="PS50929">
    <property type="entry name" value="ABC_TM1F"/>
    <property type="match status" value="2"/>
</dbReference>
<evidence type="ECO:0000256" key="25">
    <source>
        <dbReference type="ARBA" id="ARBA00051057"/>
    </source>
</evidence>
<evidence type="ECO:0000256" key="37">
    <source>
        <dbReference type="SAM" id="Phobius"/>
    </source>
</evidence>
<dbReference type="Proteomes" id="UP000265140">
    <property type="component" value="Chromosome 16"/>
</dbReference>
<evidence type="ECO:0000256" key="15">
    <source>
        <dbReference type="ARBA" id="ARBA00024220"/>
    </source>
</evidence>
<dbReference type="PROSITE" id="PS50893">
    <property type="entry name" value="ABC_TRANSPORTER_2"/>
    <property type="match status" value="2"/>
</dbReference>
<comment type="subcellular location">
    <subcellularLocation>
        <location evidence="2">Apical cell membrane</location>
        <topology evidence="2">Multi-pass membrane protein</topology>
    </subcellularLocation>
    <subcellularLocation>
        <location evidence="3">Basolateral cell membrane</location>
        <topology evidence="3">Multi-pass membrane protein</topology>
    </subcellularLocation>
</comment>
<protein>
    <recommendedName>
        <fullName evidence="36">Multidrug resistance-associated protein 4</fullName>
        <ecNumber evidence="4">7.6.2.2</ecNumber>
        <ecNumber evidence="15">7.6.2.3</ecNumber>
    </recommendedName>
</protein>
<comment type="catalytic activity">
    <reaction evidence="32">
        <text>glycocholate(in) + glutathione(in) + ATP + H2O = glycocholate(out) + glutathione(out) + ADP + phosphate + H(+)</text>
        <dbReference type="Rhea" id="RHEA:66400"/>
        <dbReference type="ChEBI" id="CHEBI:15377"/>
        <dbReference type="ChEBI" id="CHEBI:15378"/>
        <dbReference type="ChEBI" id="CHEBI:29746"/>
        <dbReference type="ChEBI" id="CHEBI:30616"/>
        <dbReference type="ChEBI" id="CHEBI:43474"/>
        <dbReference type="ChEBI" id="CHEBI:57925"/>
        <dbReference type="ChEBI" id="CHEBI:456216"/>
    </reaction>
    <physiologicalReaction direction="left-to-right" evidence="32">
        <dbReference type="Rhea" id="RHEA:66401"/>
    </physiologicalReaction>
</comment>
<dbReference type="EC" id="7.6.2.3" evidence="15"/>
<keyword evidence="14 37" id="KW-0472">Membrane</keyword>
<keyword evidence="13" id="KW-0445">Lipid transport</keyword>
<reference evidence="40" key="4">
    <citation type="submission" date="2025-09" db="UniProtKB">
        <authorList>
            <consortium name="Ensembl"/>
        </authorList>
    </citation>
    <scope>IDENTIFICATION</scope>
</reference>
<evidence type="ECO:0000256" key="19">
    <source>
        <dbReference type="ARBA" id="ARBA00047576"/>
    </source>
</evidence>
<evidence type="ECO:0000256" key="35">
    <source>
        <dbReference type="ARBA" id="ARBA00062847"/>
    </source>
</evidence>
<evidence type="ECO:0000256" key="18">
    <source>
        <dbReference type="ARBA" id="ARBA00047523"/>
    </source>
</evidence>
<dbReference type="GO" id="GO:0005524">
    <property type="term" value="F:ATP binding"/>
    <property type="evidence" value="ECO:0007669"/>
    <property type="project" value="UniProtKB-KW"/>
</dbReference>
<keyword evidence="7 37" id="KW-0812">Transmembrane</keyword>
<comment type="catalytic activity">
    <reaction evidence="20">
        <text>an S-substituted glutathione(in) + ATP + H2O = an S-substituted glutathione(out) + ADP + phosphate + H(+)</text>
        <dbReference type="Rhea" id="RHEA:19121"/>
        <dbReference type="ChEBI" id="CHEBI:15377"/>
        <dbReference type="ChEBI" id="CHEBI:15378"/>
        <dbReference type="ChEBI" id="CHEBI:30616"/>
        <dbReference type="ChEBI" id="CHEBI:43474"/>
        <dbReference type="ChEBI" id="CHEBI:90779"/>
        <dbReference type="ChEBI" id="CHEBI:456216"/>
        <dbReference type="EC" id="7.6.2.3"/>
    </reaction>
    <physiologicalReaction direction="left-to-right" evidence="20">
        <dbReference type="Rhea" id="RHEA:19122"/>
    </physiologicalReaction>
</comment>
<comment type="catalytic activity">
    <reaction evidence="33">
        <text>glycodeoxycholate(in) + glutathione(in) + ATP + H2O = glycodeoxycholate(out) + glutathione(out) + ADP + phosphate + H(+)</text>
        <dbReference type="Rhea" id="RHEA:66380"/>
        <dbReference type="ChEBI" id="CHEBI:15377"/>
        <dbReference type="ChEBI" id="CHEBI:15378"/>
        <dbReference type="ChEBI" id="CHEBI:30616"/>
        <dbReference type="ChEBI" id="CHEBI:43474"/>
        <dbReference type="ChEBI" id="CHEBI:57925"/>
        <dbReference type="ChEBI" id="CHEBI:82982"/>
        <dbReference type="ChEBI" id="CHEBI:456216"/>
    </reaction>
    <physiologicalReaction direction="left-to-right" evidence="33">
        <dbReference type="Rhea" id="RHEA:66381"/>
    </physiologicalReaction>
</comment>